<feature type="chain" id="PRO_5042921331" evidence="1">
    <location>
        <begin position="28"/>
        <end position="61"/>
    </location>
</feature>
<proteinExistence type="predicted"/>
<evidence type="ECO:0000256" key="1">
    <source>
        <dbReference type="SAM" id="SignalP"/>
    </source>
</evidence>
<keyword evidence="3" id="KW-1185">Reference proteome</keyword>
<comment type="caution">
    <text evidence="2">The sequence shown here is derived from an EMBL/GenBank/DDBJ whole genome shotgun (WGS) entry which is preliminary data.</text>
</comment>
<keyword evidence="1" id="KW-0732">Signal</keyword>
<name>A0AAP0HP86_9MAGN</name>
<dbReference type="AlphaFoldDB" id="A0AAP0HP86"/>
<evidence type="ECO:0000313" key="3">
    <source>
        <dbReference type="Proteomes" id="UP001417504"/>
    </source>
</evidence>
<sequence>MAYYFKTSSLFLVALLLTGLLISASEAALANHPSHNKIAQTPNGEIALVVARRAGSQIVAI</sequence>
<accession>A0AAP0HP86</accession>
<dbReference type="EMBL" id="JBBNAE010000009">
    <property type="protein sequence ID" value="KAK9096208.1"/>
    <property type="molecule type" value="Genomic_DNA"/>
</dbReference>
<protein>
    <submittedName>
        <fullName evidence="2">Uncharacterized protein</fullName>
    </submittedName>
</protein>
<dbReference type="Proteomes" id="UP001417504">
    <property type="component" value="Unassembled WGS sequence"/>
</dbReference>
<gene>
    <name evidence="2" type="ORF">Sjap_021705</name>
</gene>
<evidence type="ECO:0000313" key="2">
    <source>
        <dbReference type="EMBL" id="KAK9096208.1"/>
    </source>
</evidence>
<reference evidence="2 3" key="1">
    <citation type="submission" date="2024-01" db="EMBL/GenBank/DDBJ databases">
        <title>Genome assemblies of Stephania.</title>
        <authorList>
            <person name="Yang L."/>
        </authorList>
    </citation>
    <scope>NUCLEOTIDE SEQUENCE [LARGE SCALE GENOMIC DNA]</scope>
    <source>
        <strain evidence="2">QJT</strain>
        <tissue evidence="2">Leaf</tissue>
    </source>
</reference>
<feature type="signal peptide" evidence="1">
    <location>
        <begin position="1"/>
        <end position="27"/>
    </location>
</feature>
<organism evidence="2 3">
    <name type="scientific">Stephania japonica</name>
    <dbReference type="NCBI Taxonomy" id="461633"/>
    <lineage>
        <taxon>Eukaryota</taxon>
        <taxon>Viridiplantae</taxon>
        <taxon>Streptophyta</taxon>
        <taxon>Embryophyta</taxon>
        <taxon>Tracheophyta</taxon>
        <taxon>Spermatophyta</taxon>
        <taxon>Magnoliopsida</taxon>
        <taxon>Ranunculales</taxon>
        <taxon>Menispermaceae</taxon>
        <taxon>Menispermoideae</taxon>
        <taxon>Cissampelideae</taxon>
        <taxon>Stephania</taxon>
    </lineage>
</organism>